<name>A0A7Y6NH30_9GAMM</name>
<dbReference type="AlphaFoldDB" id="A0A7Y6NH30"/>
<dbReference type="Proteomes" id="UP000566985">
    <property type="component" value="Unassembled WGS sequence"/>
</dbReference>
<accession>A0A7Y6NH30</accession>
<proteinExistence type="predicted"/>
<evidence type="ECO:0000313" key="1">
    <source>
        <dbReference type="EMBL" id="NUY98425.1"/>
    </source>
</evidence>
<comment type="caution">
    <text evidence="1">The sequence shown here is derived from an EMBL/GenBank/DDBJ whole genome shotgun (WGS) entry which is preliminary data.</text>
</comment>
<dbReference type="RefSeq" id="WP_164092211.1">
    <property type="nucleotide sequence ID" value="NZ_JABWPE010000025.1"/>
</dbReference>
<sequence length="57" mass="6265">MKAGEIYMLMRGSDELVGANVNVMRAVYGLWLNAPWRTKESCDTLTLGSVAQAIYGL</sequence>
<gene>
    <name evidence="1" type="ORF">HU668_18370</name>
</gene>
<protein>
    <submittedName>
        <fullName evidence="1">Uncharacterized protein</fullName>
    </submittedName>
</protein>
<dbReference type="EMBL" id="JABWPM010000025">
    <property type="protein sequence ID" value="NUY98425.1"/>
    <property type="molecule type" value="Genomic_DNA"/>
</dbReference>
<evidence type="ECO:0000313" key="2">
    <source>
        <dbReference type="Proteomes" id="UP000566985"/>
    </source>
</evidence>
<organism evidence="1 2">
    <name type="scientific">Pantoea brenneri</name>
    <dbReference type="NCBI Taxonomy" id="472694"/>
    <lineage>
        <taxon>Bacteria</taxon>
        <taxon>Pseudomonadati</taxon>
        <taxon>Pseudomonadota</taxon>
        <taxon>Gammaproteobacteria</taxon>
        <taxon>Enterobacterales</taxon>
        <taxon>Erwiniaceae</taxon>
        <taxon>Pantoea</taxon>
    </lineage>
</organism>
<reference evidence="1 2" key="1">
    <citation type="submission" date="2020-05" db="EMBL/GenBank/DDBJ databases">
        <title>Whole Genome Sequences of Enterobacteriales Associated with the International Space Station.</title>
        <authorList>
            <person name="Bharadwaj A."/>
            <person name="Daudu R."/>
            <person name="Singh N."/>
            <person name="Wood J."/>
            <person name="Debieu M."/>
            <person name="Mason C."/>
            <person name="Wang C."/>
            <person name="Venkateswaran K."/>
        </authorList>
    </citation>
    <scope>NUCLEOTIDE SEQUENCE [LARGE SCALE GENOMIC DNA]</scope>
    <source>
        <strain evidence="1 2">IF5SW-B1</strain>
    </source>
</reference>
<dbReference type="GeneID" id="57347050"/>